<reference evidence="1" key="1">
    <citation type="journal article" date="2015" name="Nature">
        <title>Complex archaea that bridge the gap between prokaryotes and eukaryotes.</title>
        <authorList>
            <person name="Spang A."/>
            <person name="Saw J.H."/>
            <person name="Jorgensen S.L."/>
            <person name="Zaremba-Niedzwiedzka K."/>
            <person name="Martijn J."/>
            <person name="Lind A.E."/>
            <person name="van Eijk R."/>
            <person name="Schleper C."/>
            <person name="Guy L."/>
            <person name="Ettema T.J."/>
        </authorList>
    </citation>
    <scope>NUCLEOTIDE SEQUENCE</scope>
</reference>
<sequence length="160" mass="18521">MTKNKIIIDGVEYIKLSKFKELEKKKVTIKEVEKELDLKEYIITDPANVCCIHPIKKEMGEVDEIDTSLGLYKKVDKPKITLDYNHLKSGAALTINGTRISKELVDQIKKIASVWFSDTPEIFMYYNKDKKEFLKDNPVMFVFGCSMCFVIAPRIEMEDD</sequence>
<name>A0A0F9UXE3_9ZZZZ</name>
<protein>
    <submittedName>
        <fullName evidence="1">Uncharacterized protein</fullName>
    </submittedName>
</protein>
<dbReference type="EMBL" id="LAZR01000515">
    <property type="protein sequence ID" value="KKN65851.1"/>
    <property type="molecule type" value="Genomic_DNA"/>
</dbReference>
<gene>
    <name evidence="1" type="ORF">LCGC14_0477870</name>
</gene>
<dbReference type="AlphaFoldDB" id="A0A0F9UXE3"/>
<evidence type="ECO:0000313" key="1">
    <source>
        <dbReference type="EMBL" id="KKN65851.1"/>
    </source>
</evidence>
<organism evidence="1">
    <name type="scientific">marine sediment metagenome</name>
    <dbReference type="NCBI Taxonomy" id="412755"/>
    <lineage>
        <taxon>unclassified sequences</taxon>
        <taxon>metagenomes</taxon>
        <taxon>ecological metagenomes</taxon>
    </lineage>
</organism>
<proteinExistence type="predicted"/>
<comment type="caution">
    <text evidence="1">The sequence shown here is derived from an EMBL/GenBank/DDBJ whole genome shotgun (WGS) entry which is preliminary data.</text>
</comment>
<accession>A0A0F9UXE3</accession>